<dbReference type="InterPro" id="IPR000794">
    <property type="entry name" value="Beta-ketoacyl_synthase"/>
</dbReference>
<comment type="catalytic activity">
    <reaction evidence="16">
        <text>(3Z)-decenoyl-[ACP] + malonyl-[ACP] + H(+) = 3-oxo-(5Z)-dodecenoyl-[ACP] + holo-[ACP] + CO2</text>
        <dbReference type="Rhea" id="RHEA:54940"/>
        <dbReference type="Rhea" id="RHEA-COMP:9623"/>
        <dbReference type="Rhea" id="RHEA-COMP:9685"/>
        <dbReference type="Rhea" id="RHEA-COMP:9927"/>
        <dbReference type="Rhea" id="RHEA-COMP:14042"/>
        <dbReference type="ChEBI" id="CHEBI:15378"/>
        <dbReference type="ChEBI" id="CHEBI:16526"/>
        <dbReference type="ChEBI" id="CHEBI:64479"/>
        <dbReference type="ChEBI" id="CHEBI:78449"/>
        <dbReference type="ChEBI" id="CHEBI:78798"/>
        <dbReference type="ChEBI" id="CHEBI:138410"/>
    </reaction>
    <physiologicalReaction direction="left-to-right" evidence="16">
        <dbReference type="Rhea" id="RHEA:54941"/>
    </physiologicalReaction>
</comment>
<evidence type="ECO:0000259" key="19">
    <source>
        <dbReference type="PROSITE" id="PS52004"/>
    </source>
</evidence>
<dbReference type="SUPFAM" id="SSF53901">
    <property type="entry name" value="Thiolase-like"/>
    <property type="match status" value="2"/>
</dbReference>
<evidence type="ECO:0000256" key="8">
    <source>
        <dbReference type="ARBA" id="ARBA00022679"/>
    </source>
</evidence>
<comment type="subunit">
    <text evidence="4">Homodimer.</text>
</comment>
<proteinExistence type="inferred from homology"/>
<comment type="catalytic activity">
    <reaction evidence="17">
        <text>a fatty acyl-[ACP] + malonyl-[ACP] + H(+) = a 3-oxoacyl-[ACP] + holo-[ACP] + CO2</text>
        <dbReference type="Rhea" id="RHEA:22836"/>
        <dbReference type="Rhea" id="RHEA-COMP:9623"/>
        <dbReference type="Rhea" id="RHEA-COMP:9685"/>
        <dbReference type="Rhea" id="RHEA-COMP:9916"/>
        <dbReference type="Rhea" id="RHEA-COMP:14125"/>
        <dbReference type="ChEBI" id="CHEBI:15378"/>
        <dbReference type="ChEBI" id="CHEBI:16526"/>
        <dbReference type="ChEBI" id="CHEBI:64479"/>
        <dbReference type="ChEBI" id="CHEBI:78449"/>
        <dbReference type="ChEBI" id="CHEBI:78776"/>
        <dbReference type="ChEBI" id="CHEBI:138651"/>
        <dbReference type="EC" id="2.3.1.41"/>
    </reaction>
    <physiologicalReaction direction="left-to-right" evidence="17">
        <dbReference type="Rhea" id="RHEA:22837"/>
    </physiologicalReaction>
</comment>
<gene>
    <name evidence="20" type="ORF">C3731_16125</name>
</gene>
<evidence type="ECO:0000256" key="17">
    <source>
        <dbReference type="ARBA" id="ARBA00048506"/>
    </source>
</evidence>
<evidence type="ECO:0000256" key="6">
    <source>
        <dbReference type="ARBA" id="ARBA00022490"/>
    </source>
</evidence>
<dbReference type="PROSITE" id="PS00606">
    <property type="entry name" value="KS3_1"/>
    <property type="match status" value="1"/>
</dbReference>
<dbReference type="GO" id="GO:0006633">
    <property type="term" value="P:fatty acid biosynthetic process"/>
    <property type="evidence" value="ECO:0007669"/>
    <property type="project" value="UniProtKB-KW"/>
</dbReference>
<dbReference type="InterPro" id="IPR018201">
    <property type="entry name" value="Ketoacyl_synth_AS"/>
</dbReference>
<dbReference type="NCBIfam" id="NF005935">
    <property type="entry name" value="PRK07967.1"/>
    <property type="match status" value="1"/>
</dbReference>
<name>A0A2S7IX82_9HYPH</name>
<keyword evidence="11" id="KW-0275">Fatty acid biosynthesis</keyword>
<evidence type="ECO:0000256" key="18">
    <source>
        <dbReference type="RuleBase" id="RU003694"/>
    </source>
</evidence>
<dbReference type="PANTHER" id="PTHR11712">
    <property type="entry name" value="POLYKETIDE SYNTHASE-RELATED"/>
    <property type="match status" value="1"/>
</dbReference>
<evidence type="ECO:0000256" key="16">
    <source>
        <dbReference type="ARBA" id="ARBA00048121"/>
    </source>
</evidence>
<dbReference type="Pfam" id="PF00109">
    <property type="entry name" value="ketoacyl-synt"/>
    <property type="match status" value="1"/>
</dbReference>
<evidence type="ECO:0000313" key="20">
    <source>
        <dbReference type="EMBL" id="PQA72612.1"/>
    </source>
</evidence>
<comment type="caution">
    <text evidence="20">The sequence shown here is derived from an EMBL/GenBank/DDBJ whole genome shotgun (WGS) entry which is preliminary data.</text>
</comment>
<dbReference type="GO" id="GO:0004315">
    <property type="term" value="F:3-oxoacyl-[acyl-carrier-protein] synthase activity"/>
    <property type="evidence" value="ECO:0007669"/>
    <property type="project" value="UniProtKB-EC"/>
</dbReference>
<dbReference type="NCBIfam" id="NF005589">
    <property type="entry name" value="PRK07314.1"/>
    <property type="match status" value="1"/>
</dbReference>
<dbReference type="PANTHER" id="PTHR11712:SF306">
    <property type="entry name" value="3-OXOACYL-[ACYL-CARRIER-PROTEIN] SYNTHASE 1"/>
    <property type="match status" value="1"/>
</dbReference>
<evidence type="ECO:0000256" key="7">
    <source>
        <dbReference type="ARBA" id="ARBA00022516"/>
    </source>
</evidence>
<evidence type="ECO:0000256" key="4">
    <source>
        <dbReference type="ARBA" id="ARBA00011738"/>
    </source>
</evidence>
<evidence type="ECO:0000313" key="21">
    <source>
        <dbReference type="Proteomes" id="UP000238493"/>
    </source>
</evidence>
<dbReference type="InterPro" id="IPR020841">
    <property type="entry name" value="PKS_Beta-ketoAc_synthase_dom"/>
</dbReference>
<evidence type="ECO:0000256" key="12">
    <source>
        <dbReference type="ARBA" id="ARBA00023315"/>
    </source>
</evidence>
<dbReference type="FunFam" id="3.40.47.10:FF:000006">
    <property type="entry name" value="3-oxoacyl-[acyl-carrier-protein] synthase I"/>
    <property type="match status" value="1"/>
</dbReference>
<organism evidence="20 21">
    <name type="scientific">Brucella oryzae</name>
    <dbReference type="NCBI Taxonomy" id="335286"/>
    <lineage>
        <taxon>Bacteria</taxon>
        <taxon>Pseudomonadati</taxon>
        <taxon>Pseudomonadota</taxon>
        <taxon>Alphaproteobacteria</taxon>
        <taxon>Hyphomicrobiales</taxon>
        <taxon>Brucellaceae</taxon>
        <taxon>Brucella/Ochrobactrum group</taxon>
        <taxon>Brucella</taxon>
    </lineage>
</organism>
<comment type="similarity">
    <text evidence="3 18">Belongs to the thiolase-like superfamily. Beta-ketoacyl-ACP synthases family.</text>
</comment>
<evidence type="ECO:0000256" key="13">
    <source>
        <dbReference type="ARBA" id="ARBA00039450"/>
    </source>
</evidence>
<dbReference type="FunFam" id="3.40.47.10:FF:000005">
    <property type="entry name" value="3-oxoacyl-[acyl-carrier-protein] synthase I"/>
    <property type="match status" value="1"/>
</dbReference>
<evidence type="ECO:0000256" key="3">
    <source>
        <dbReference type="ARBA" id="ARBA00008467"/>
    </source>
</evidence>
<evidence type="ECO:0000256" key="1">
    <source>
        <dbReference type="ARBA" id="ARBA00004496"/>
    </source>
</evidence>
<evidence type="ECO:0000256" key="2">
    <source>
        <dbReference type="ARBA" id="ARBA00005194"/>
    </source>
</evidence>
<dbReference type="Proteomes" id="UP000238493">
    <property type="component" value="Unassembled WGS sequence"/>
</dbReference>
<feature type="domain" description="Ketosynthase family 3 (KS3)" evidence="19">
    <location>
        <begin position="1"/>
        <end position="404"/>
    </location>
</feature>
<reference evidence="20 21" key="1">
    <citation type="submission" date="2018-02" db="EMBL/GenBank/DDBJ databases">
        <title>Draft genome sequence of Ochrobactrum oryzae found in Brazil.</title>
        <authorList>
            <person name="Cerdeira L."/>
            <person name="Andrade F."/>
            <person name="Zacariotto T."/>
            <person name="Barbosa B."/>
            <person name="Santos S."/>
            <person name="Cassetari V."/>
            <person name="Lincopan N."/>
        </authorList>
    </citation>
    <scope>NUCLEOTIDE SEQUENCE [LARGE SCALE GENOMIC DNA]</scope>
    <source>
        <strain evidence="20 21">OA447</strain>
    </source>
</reference>
<dbReference type="Pfam" id="PF02801">
    <property type="entry name" value="Ketoacyl-synt_C"/>
    <property type="match status" value="1"/>
</dbReference>
<evidence type="ECO:0000256" key="15">
    <source>
        <dbReference type="ARBA" id="ARBA00042143"/>
    </source>
</evidence>
<comment type="pathway">
    <text evidence="2">Lipid metabolism; fatty acid biosynthesis.</text>
</comment>
<keyword evidence="10" id="KW-0443">Lipid metabolism</keyword>
<dbReference type="PROSITE" id="PS52004">
    <property type="entry name" value="KS3_2"/>
    <property type="match status" value="1"/>
</dbReference>
<evidence type="ECO:0000256" key="10">
    <source>
        <dbReference type="ARBA" id="ARBA00023098"/>
    </source>
</evidence>
<keyword evidence="7" id="KW-0444">Lipid biosynthesis</keyword>
<keyword evidence="12" id="KW-0012">Acyltransferase</keyword>
<keyword evidence="8 18" id="KW-0808">Transferase</keyword>
<dbReference type="InterPro" id="IPR014030">
    <property type="entry name" value="Ketoacyl_synth_N"/>
</dbReference>
<keyword evidence="6" id="KW-0963">Cytoplasm</keyword>
<dbReference type="EMBL" id="PTRC01000027">
    <property type="protein sequence ID" value="PQA72612.1"/>
    <property type="molecule type" value="Genomic_DNA"/>
</dbReference>
<dbReference type="Gene3D" id="3.40.47.10">
    <property type="match status" value="2"/>
</dbReference>
<dbReference type="CDD" id="cd00834">
    <property type="entry name" value="KAS_I_II"/>
    <property type="match status" value="1"/>
</dbReference>
<evidence type="ECO:0000256" key="9">
    <source>
        <dbReference type="ARBA" id="ARBA00022832"/>
    </source>
</evidence>
<dbReference type="RefSeq" id="WP_104756643.1">
    <property type="nucleotide sequence ID" value="NZ_JAGSIC010000001.1"/>
</dbReference>
<keyword evidence="9" id="KW-0276">Fatty acid metabolism</keyword>
<dbReference type="EC" id="2.3.1.41" evidence="5"/>
<dbReference type="SMART" id="SM00825">
    <property type="entry name" value="PKS_KS"/>
    <property type="match status" value="1"/>
</dbReference>
<evidence type="ECO:0000256" key="11">
    <source>
        <dbReference type="ARBA" id="ARBA00023160"/>
    </source>
</evidence>
<keyword evidence="21" id="KW-1185">Reference proteome</keyword>
<dbReference type="InterPro" id="IPR014031">
    <property type="entry name" value="Ketoacyl_synth_C"/>
</dbReference>
<protein>
    <recommendedName>
        <fullName evidence="13">3-oxoacyl-[acyl-carrier-protein] synthase 1</fullName>
        <ecNumber evidence="5">2.3.1.41</ecNumber>
    </recommendedName>
    <alternativeName>
        <fullName evidence="14">3-oxoacyl-[acyl-carrier-protein] synthase I</fullName>
    </alternativeName>
    <alternativeName>
        <fullName evidence="15">Beta-ketoacyl-ACP synthase I</fullName>
    </alternativeName>
</protein>
<accession>A0A2S7IX82</accession>
<sequence length="407" mass="43206">MRRVVVTGMGIVSSIGNNTEEVTASLREAKSGISRAEEYAELGFRCQVHGAPNIDVEALVDRRAMRFHGRGTAWNHIAMDQAIADAGLSDEEVSNDRTGIIMGSGGPSTRTIVDSADITREKGPKRVGPFAVPKAMSSTASATLATFFKIKGINYSISSACATSNHCIGNAFEMIQYGKQDRMFAGGCEDLDWTLSVLFDAMGAMSSKFNDTPSTASRAYDKNRDGFVIAGGAGVLVLEDLETALARGAKIYGEIVGYGATSDGYDMVAPSGEGAIRCMKMALSTVKTKIDYINPHATSTPAGDAPEIDAIRQVFGSGDACPPIAATKSLTGHSLGATGVQEAIYSLLMMQNNFICESAHIEELDPAFADMPIVRKRIDNAQLNTVLSNSFGFGGTNATLVFQRYQG</sequence>
<evidence type="ECO:0000256" key="5">
    <source>
        <dbReference type="ARBA" id="ARBA00013191"/>
    </source>
</evidence>
<comment type="subcellular location">
    <subcellularLocation>
        <location evidence="1">Cytoplasm</location>
    </subcellularLocation>
</comment>
<dbReference type="OrthoDB" id="9808669at2"/>
<dbReference type="InterPro" id="IPR016039">
    <property type="entry name" value="Thiolase-like"/>
</dbReference>
<dbReference type="AlphaFoldDB" id="A0A2S7IX82"/>
<dbReference type="GO" id="GO:0005829">
    <property type="term" value="C:cytosol"/>
    <property type="evidence" value="ECO:0007669"/>
    <property type="project" value="TreeGrafter"/>
</dbReference>
<evidence type="ECO:0000256" key="14">
    <source>
        <dbReference type="ARBA" id="ARBA00041620"/>
    </source>
</evidence>